<evidence type="ECO:0000259" key="2">
    <source>
        <dbReference type="Pfam" id="PF00534"/>
    </source>
</evidence>
<evidence type="ECO:0000313" key="5">
    <source>
        <dbReference type="Proteomes" id="UP000185494"/>
    </source>
</evidence>
<dbReference type="STRING" id="257708.RGI145_16920"/>
<accession>A0A1L7AII2</accession>
<evidence type="ECO:0000313" key="4">
    <source>
        <dbReference type="EMBL" id="APT58541.1"/>
    </source>
</evidence>
<evidence type="ECO:0000259" key="3">
    <source>
        <dbReference type="Pfam" id="PF13439"/>
    </source>
</evidence>
<dbReference type="EMBL" id="CP015583">
    <property type="protein sequence ID" value="APT58541.1"/>
    <property type="molecule type" value="Genomic_DNA"/>
</dbReference>
<dbReference type="Proteomes" id="UP000185494">
    <property type="component" value="Chromosome 1"/>
</dbReference>
<feature type="domain" description="Glycosyl transferase family 1" evidence="2">
    <location>
        <begin position="252"/>
        <end position="417"/>
    </location>
</feature>
<dbReference type="PANTHER" id="PTHR46401:SF2">
    <property type="entry name" value="GLYCOSYLTRANSFERASE WBBK-RELATED"/>
    <property type="match status" value="1"/>
</dbReference>
<keyword evidence="1 4" id="KW-0808">Transferase</keyword>
<dbReference type="GO" id="GO:0016757">
    <property type="term" value="F:glycosyltransferase activity"/>
    <property type="evidence" value="ECO:0007669"/>
    <property type="project" value="InterPro"/>
</dbReference>
<dbReference type="InterPro" id="IPR028098">
    <property type="entry name" value="Glyco_trans_4-like_N"/>
</dbReference>
<dbReference type="InterPro" id="IPR001296">
    <property type="entry name" value="Glyco_trans_1"/>
</dbReference>
<proteinExistence type="predicted"/>
<dbReference type="Pfam" id="PF13439">
    <property type="entry name" value="Glyco_transf_4"/>
    <property type="match status" value="1"/>
</dbReference>
<dbReference type="PANTHER" id="PTHR46401">
    <property type="entry name" value="GLYCOSYLTRANSFERASE WBBK-RELATED"/>
    <property type="match status" value="1"/>
</dbReference>
<organism evidence="4 5">
    <name type="scientific">Roseomonas gilardii</name>
    <dbReference type="NCBI Taxonomy" id="257708"/>
    <lineage>
        <taxon>Bacteria</taxon>
        <taxon>Pseudomonadati</taxon>
        <taxon>Pseudomonadota</taxon>
        <taxon>Alphaproteobacteria</taxon>
        <taxon>Acetobacterales</taxon>
        <taxon>Roseomonadaceae</taxon>
        <taxon>Roseomonas</taxon>
    </lineage>
</organism>
<dbReference type="GO" id="GO:0009103">
    <property type="term" value="P:lipopolysaccharide biosynthetic process"/>
    <property type="evidence" value="ECO:0007669"/>
    <property type="project" value="TreeGrafter"/>
</dbReference>
<dbReference type="CDD" id="cd03809">
    <property type="entry name" value="GT4_MtfB-like"/>
    <property type="match status" value="1"/>
</dbReference>
<dbReference type="eggNOG" id="COG0438">
    <property type="taxonomic scope" value="Bacteria"/>
</dbReference>
<sequence>MARICIDGYNLGLEHGTGVATYARNLSFRLGAMGAEVGVLYGSRASPAKDPLIREIAFFDNRVGKPRPMNRLLRTACRLLLPMIGHKAQPVPITGRVITRAFEARLPHFDHLWNVEELFSLSANHFKMHKDRLKVRLPQQPDLMHWTYPVPVHARGTRNIYTLHDLVPLRLPYTTLDHKRRYLRLNRLLVRQADHIVTVSEASRRDIIDLLGCPPEKVTNTYQSVELPRALAQKPEGEARDELTGSFGLDWKEYFLFFGAIEPKKNVGRLIEAYLASGVERPLVIVGKQAWKSQEELRMLYEDHQRWLLPGQQEPITSTQRRLRDRIILVDYAPFRLLVSLIRGARGVLFPSLYEGFGLPALEAMSLGTPVLTSNTASLPEVVGDAAVTVDPYDIRALTEGIRALDQHESLRGHLAEVGPRRAALFSATAYEKRLAEVYARVGVPIGAG</sequence>
<dbReference type="AlphaFoldDB" id="A0A1L7AII2"/>
<dbReference type="Gene3D" id="3.40.50.2000">
    <property type="entry name" value="Glycogen Phosphorylase B"/>
    <property type="match status" value="2"/>
</dbReference>
<gene>
    <name evidence="4" type="ORF">RGI145_16920</name>
</gene>
<protein>
    <submittedName>
        <fullName evidence="4">Glycosyl transferase family 1</fullName>
    </submittedName>
</protein>
<feature type="domain" description="Glycosyltransferase subfamily 4-like N-terminal" evidence="3">
    <location>
        <begin position="18"/>
        <end position="219"/>
    </location>
</feature>
<dbReference type="SUPFAM" id="SSF53756">
    <property type="entry name" value="UDP-Glycosyltransferase/glycogen phosphorylase"/>
    <property type="match status" value="1"/>
</dbReference>
<name>A0A1L7AII2_9PROT</name>
<evidence type="ECO:0000256" key="1">
    <source>
        <dbReference type="ARBA" id="ARBA00022679"/>
    </source>
</evidence>
<dbReference type="Pfam" id="PF00534">
    <property type="entry name" value="Glycos_transf_1"/>
    <property type="match status" value="1"/>
</dbReference>
<dbReference type="RefSeq" id="WP_075799302.1">
    <property type="nucleotide sequence ID" value="NZ_CP015583.1"/>
</dbReference>
<reference evidence="4 5" key="1">
    <citation type="submission" date="2016-05" db="EMBL/GenBank/DDBJ databases">
        <title>Complete Genome and Methylome Analysis of Psychrotrophic Bacterial Isolates from Antarctic Lake Untersee.</title>
        <authorList>
            <person name="Fomenkov A."/>
            <person name="Akimov V.N."/>
            <person name="Vasilyeva L.V."/>
            <person name="Andersen D."/>
            <person name="Vincze T."/>
            <person name="Roberts R.J."/>
        </authorList>
    </citation>
    <scope>NUCLEOTIDE SEQUENCE [LARGE SCALE GENOMIC DNA]</scope>
    <source>
        <strain evidence="4 5">U14-5</strain>
    </source>
</reference>
<dbReference type="KEGG" id="rgi:RGI145_16920"/>